<keyword evidence="3" id="KW-1185">Reference proteome</keyword>
<evidence type="ECO:0000313" key="2">
    <source>
        <dbReference type="EMBL" id="ERN19785.1"/>
    </source>
</evidence>
<evidence type="ECO:0000313" key="3">
    <source>
        <dbReference type="Proteomes" id="UP000017836"/>
    </source>
</evidence>
<evidence type="ECO:0000256" key="1">
    <source>
        <dbReference type="SAM" id="MobiDB-lite"/>
    </source>
</evidence>
<dbReference type="HOGENOM" id="CLU_2708145_0_0_1"/>
<organism evidence="2 3">
    <name type="scientific">Amborella trichopoda</name>
    <dbReference type="NCBI Taxonomy" id="13333"/>
    <lineage>
        <taxon>Eukaryota</taxon>
        <taxon>Viridiplantae</taxon>
        <taxon>Streptophyta</taxon>
        <taxon>Embryophyta</taxon>
        <taxon>Tracheophyta</taxon>
        <taxon>Spermatophyta</taxon>
        <taxon>Magnoliopsida</taxon>
        <taxon>Amborellales</taxon>
        <taxon>Amborellaceae</taxon>
        <taxon>Amborella</taxon>
    </lineage>
</organism>
<dbReference type="AlphaFoldDB" id="U5DC33"/>
<gene>
    <name evidence="2" type="ORF">AMTR_s00064p00118700</name>
</gene>
<protein>
    <submittedName>
        <fullName evidence="2">Uncharacterized protein</fullName>
    </submittedName>
</protein>
<accession>U5DC33</accession>
<dbReference type="Proteomes" id="UP000017836">
    <property type="component" value="Unassembled WGS sequence"/>
</dbReference>
<feature type="compositionally biased region" description="Basic and acidic residues" evidence="1">
    <location>
        <begin position="58"/>
        <end position="73"/>
    </location>
</feature>
<proteinExistence type="predicted"/>
<name>U5DC33_AMBTC</name>
<reference evidence="3" key="1">
    <citation type="journal article" date="2013" name="Science">
        <title>The Amborella genome and the evolution of flowering plants.</title>
        <authorList>
            <consortium name="Amborella Genome Project"/>
        </authorList>
    </citation>
    <scope>NUCLEOTIDE SEQUENCE [LARGE SCALE GENOMIC DNA]</scope>
</reference>
<dbReference type="Gramene" id="ERN19785">
    <property type="protein sequence ID" value="ERN19785"/>
    <property type="gene ID" value="AMTR_s00064p00118700"/>
</dbReference>
<feature type="region of interest" description="Disordered" evidence="1">
    <location>
        <begin position="1"/>
        <end position="73"/>
    </location>
</feature>
<dbReference type="EMBL" id="KI392064">
    <property type="protein sequence ID" value="ERN19785.1"/>
    <property type="molecule type" value="Genomic_DNA"/>
</dbReference>
<sequence>MSHSLSVGDDNKRSEVKATANKLIQIIDRPLPQGRHASPHSPRLMRSHKKETRSYLQELRRREESEKAPTTRG</sequence>